<keyword evidence="5" id="KW-0408">Iron</keyword>
<dbReference type="STRING" id="578455.G2RFG2"/>
<feature type="compositionally biased region" description="Polar residues" evidence="6">
    <location>
        <begin position="421"/>
        <end position="432"/>
    </location>
</feature>
<accession>G2RFG2</accession>
<dbReference type="InterPro" id="IPR036869">
    <property type="entry name" value="J_dom_sf"/>
</dbReference>
<evidence type="ECO:0000313" key="10">
    <source>
        <dbReference type="Proteomes" id="UP000008181"/>
    </source>
</evidence>
<evidence type="ECO:0000259" key="8">
    <source>
        <dbReference type="PROSITE" id="PS51074"/>
    </source>
</evidence>
<dbReference type="InterPro" id="IPR036671">
    <property type="entry name" value="DPH_MB_sf"/>
</dbReference>
<dbReference type="PROSITE" id="PS51074">
    <property type="entry name" value="DPH_MB"/>
    <property type="match status" value="1"/>
</dbReference>
<keyword evidence="4" id="KW-0479">Metal-binding</keyword>
<dbReference type="EMBL" id="CP003013">
    <property type="protein sequence ID" value="AEO70445.1"/>
    <property type="molecule type" value="Genomic_DNA"/>
</dbReference>
<evidence type="ECO:0000256" key="1">
    <source>
        <dbReference type="ARBA" id="ARBA00003474"/>
    </source>
</evidence>
<dbReference type="RefSeq" id="XP_003656781.1">
    <property type="nucleotide sequence ID" value="XM_003656733.1"/>
</dbReference>
<evidence type="ECO:0000256" key="6">
    <source>
        <dbReference type="SAM" id="MobiDB-lite"/>
    </source>
</evidence>
<comment type="function">
    <text evidence="1">Required for the first step of diphthamide biosynthesis, the transfer of 3-amino-3-carboxypropyl from S-adenosyl-L-methionine to a histidine residue. Diphthamide is a post-translational modification of histidine which occurs in elongation factor 2.</text>
</comment>
<keyword evidence="10" id="KW-1185">Reference proteome</keyword>
<feature type="compositionally biased region" description="Basic and acidic residues" evidence="6">
    <location>
        <begin position="309"/>
        <end position="329"/>
    </location>
</feature>
<dbReference type="PANTHER" id="PTHR28041:SF1">
    <property type="entry name" value="LARGE RIBOSOMAL SUBUNIT PROTEIN ML59"/>
    <property type="match status" value="1"/>
</dbReference>
<dbReference type="GO" id="GO:0003735">
    <property type="term" value="F:structural constituent of ribosome"/>
    <property type="evidence" value="ECO:0007669"/>
    <property type="project" value="InterPro"/>
</dbReference>
<evidence type="ECO:0000259" key="7">
    <source>
        <dbReference type="PROSITE" id="PS50076"/>
    </source>
</evidence>
<dbReference type="GeneID" id="11522891"/>
<sequence length="432" mass="46981">MAATASKHVQLALALPARLRTFLARYPPPSILPAGADPETYKTAYQEETPNPFLPTKHPVTGRWHNPKYSLRRQAELVKLAREHGVEELLPYTPKGTEARLRKRVELGLRVKGTGVGQKVKGHKHERQLEAKYVWDGEEERGYVGDAGAHQGMEEGVTPPPALQITMAPTYYEILNLSPSTLSSAPDPATATAIVKRAYRLALLRHHPDKAKQQQQHHHHHHHLPSSPYHPQPGLVAKPTKEGTFTIDQIAAAYATLSGAAQRAAYDRSLAASTSTGGRSGDGDGAWSAGFQTGIEDVDLDDLACEDGAGERYGDEDRDGKRSGQEDGSGRGGGAAATATMTMTRWYRSCRCGNPRGYHFTEADLEEAADLGELMVGCADCSLWLRVHFAVLEDDDEGNHDSDGDNHGQEEEDGVGRDGWSATSADDGNNER</sequence>
<evidence type="ECO:0000256" key="5">
    <source>
        <dbReference type="ARBA" id="ARBA00023004"/>
    </source>
</evidence>
<organism evidence="9 10">
    <name type="scientific">Thermothielavioides terrestris (strain ATCC 38088 / NRRL 8126)</name>
    <name type="common">Thielavia terrestris</name>
    <dbReference type="NCBI Taxonomy" id="578455"/>
    <lineage>
        <taxon>Eukaryota</taxon>
        <taxon>Fungi</taxon>
        <taxon>Dikarya</taxon>
        <taxon>Ascomycota</taxon>
        <taxon>Pezizomycotina</taxon>
        <taxon>Sordariomycetes</taxon>
        <taxon>Sordariomycetidae</taxon>
        <taxon>Sordariales</taxon>
        <taxon>Chaetomiaceae</taxon>
        <taxon>Thermothielavioides</taxon>
        <taxon>Thermothielavioides terrestris</taxon>
    </lineage>
</organism>
<feature type="domain" description="DPH-type MB" evidence="8">
    <location>
        <begin position="294"/>
        <end position="390"/>
    </location>
</feature>
<dbReference type="eggNOG" id="KOG0714">
    <property type="taxonomic scope" value="Eukaryota"/>
</dbReference>
<dbReference type="GO" id="GO:0046872">
    <property type="term" value="F:metal ion binding"/>
    <property type="evidence" value="ECO:0007669"/>
    <property type="project" value="UniProtKB-KW"/>
</dbReference>
<dbReference type="KEGG" id="ttt:THITE_2156244"/>
<dbReference type="HOGENOM" id="CLU_052080_0_0_1"/>
<feature type="region of interest" description="Disordered" evidence="6">
    <location>
        <begin position="306"/>
        <end position="337"/>
    </location>
</feature>
<dbReference type="AlphaFoldDB" id="G2RFG2"/>
<dbReference type="SMART" id="SM00271">
    <property type="entry name" value="DnaJ"/>
    <property type="match status" value="1"/>
</dbReference>
<dbReference type="PROSITE" id="PS50076">
    <property type="entry name" value="DNAJ_2"/>
    <property type="match status" value="1"/>
</dbReference>
<dbReference type="InterPro" id="IPR001623">
    <property type="entry name" value="DnaJ_domain"/>
</dbReference>
<dbReference type="Proteomes" id="UP000008181">
    <property type="component" value="Chromosome 5"/>
</dbReference>
<feature type="region of interest" description="Disordered" evidence="6">
    <location>
        <begin position="395"/>
        <end position="432"/>
    </location>
</feature>
<feature type="compositionally biased region" description="Basic and acidic residues" evidence="6">
    <location>
        <begin position="399"/>
        <end position="409"/>
    </location>
</feature>
<dbReference type="PANTHER" id="PTHR28041">
    <property type="entry name" value="54S RIBOSOMAL PROTEIN L25, MITOCHONDRIAL"/>
    <property type="match status" value="1"/>
</dbReference>
<dbReference type="InterPro" id="IPR040922">
    <property type="entry name" value="Ribosomal_mL59_dom"/>
</dbReference>
<dbReference type="CDD" id="cd06257">
    <property type="entry name" value="DnaJ"/>
    <property type="match status" value="1"/>
</dbReference>
<dbReference type="SUPFAM" id="SSF46565">
    <property type="entry name" value="Chaperone J-domain"/>
    <property type="match status" value="1"/>
</dbReference>
<feature type="region of interest" description="Disordered" evidence="6">
    <location>
        <begin position="208"/>
        <end position="239"/>
    </location>
</feature>
<name>G2RFG2_THETT</name>
<gene>
    <name evidence="9" type="ORF">THITE_2156244</name>
</gene>
<reference evidence="9 10" key="1">
    <citation type="journal article" date="2011" name="Nat. Biotechnol.">
        <title>Comparative genomic analysis of the thermophilic biomass-degrading fungi Myceliophthora thermophila and Thielavia terrestris.</title>
        <authorList>
            <person name="Berka R.M."/>
            <person name="Grigoriev I.V."/>
            <person name="Otillar R."/>
            <person name="Salamov A."/>
            <person name="Grimwood J."/>
            <person name="Reid I."/>
            <person name="Ishmael N."/>
            <person name="John T."/>
            <person name="Darmond C."/>
            <person name="Moisan M.-C."/>
            <person name="Henrissat B."/>
            <person name="Coutinho P.M."/>
            <person name="Lombard V."/>
            <person name="Natvig D.O."/>
            <person name="Lindquist E."/>
            <person name="Schmutz J."/>
            <person name="Lucas S."/>
            <person name="Harris P."/>
            <person name="Powlowski J."/>
            <person name="Bellemare A."/>
            <person name="Taylor D."/>
            <person name="Butler G."/>
            <person name="de Vries R.P."/>
            <person name="Allijn I.E."/>
            <person name="van den Brink J."/>
            <person name="Ushinsky S."/>
            <person name="Storms R."/>
            <person name="Powell A.J."/>
            <person name="Paulsen I.T."/>
            <person name="Elbourne L.D.H."/>
            <person name="Baker S.E."/>
            <person name="Magnuson J."/>
            <person name="LaBoissiere S."/>
            <person name="Clutterbuck A.J."/>
            <person name="Martinez D."/>
            <person name="Wogulis M."/>
            <person name="de Leon A.L."/>
            <person name="Rey M.W."/>
            <person name="Tsang A."/>
        </authorList>
    </citation>
    <scope>NUCLEOTIDE SEQUENCE [LARGE SCALE GENOMIC DNA]</scope>
    <source>
        <strain evidence="10">ATCC 38088 / NRRL 8126</strain>
    </source>
</reference>
<dbReference type="Pfam" id="PF05207">
    <property type="entry name" value="Zn_ribbon_CSL"/>
    <property type="match status" value="1"/>
</dbReference>
<protein>
    <recommendedName>
        <fullName evidence="3">Diphthamide biosynthesis protein 4</fullName>
    </recommendedName>
</protein>
<proteinExistence type="inferred from homology"/>
<dbReference type="Gene3D" id="3.10.660.10">
    <property type="entry name" value="DPH Zinc finger"/>
    <property type="match status" value="1"/>
</dbReference>
<dbReference type="Pfam" id="PF18126">
    <property type="entry name" value="Mitoc_mL59"/>
    <property type="match status" value="1"/>
</dbReference>
<feature type="domain" description="J" evidence="7">
    <location>
        <begin position="170"/>
        <end position="270"/>
    </location>
</feature>
<dbReference type="GO" id="GO:0005762">
    <property type="term" value="C:mitochondrial large ribosomal subunit"/>
    <property type="evidence" value="ECO:0007669"/>
    <property type="project" value="InterPro"/>
</dbReference>
<feature type="compositionally biased region" description="Basic residues" evidence="6">
    <location>
        <begin position="208"/>
        <end position="224"/>
    </location>
</feature>
<evidence type="ECO:0000256" key="2">
    <source>
        <dbReference type="ARBA" id="ARBA00006169"/>
    </source>
</evidence>
<evidence type="ECO:0000256" key="4">
    <source>
        <dbReference type="ARBA" id="ARBA00022723"/>
    </source>
</evidence>
<dbReference type="Gene3D" id="1.10.287.110">
    <property type="entry name" value="DnaJ domain"/>
    <property type="match status" value="1"/>
</dbReference>
<comment type="similarity">
    <text evidence="2">Belongs to the DPH4 family.</text>
</comment>
<dbReference type="InterPro" id="IPR007872">
    <property type="entry name" value="DPH_MB_dom"/>
</dbReference>
<dbReference type="InterPro" id="IPR037507">
    <property type="entry name" value="Ribosomal_mL59"/>
</dbReference>
<dbReference type="SUPFAM" id="SSF144217">
    <property type="entry name" value="CSL zinc finger"/>
    <property type="match status" value="1"/>
</dbReference>
<dbReference type="OrthoDB" id="18529at2759"/>
<evidence type="ECO:0000313" key="9">
    <source>
        <dbReference type="EMBL" id="AEO70445.1"/>
    </source>
</evidence>
<evidence type="ECO:0000256" key="3">
    <source>
        <dbReference type="ARBA" id="ARBA00021797"/>
    </source>
</evidence>